<evidence type="ECO:0000256" key="4">
    <source>
        <dbReference type="PIRSR" id="PIRSR000018-50"/>
    </source>
</evidence>
<dbReference type="GO" id="GO:0005506">
    <property type="term" value="F:iron ion binding"/>
    <property type="evidence" value="ECO:0007669"/>
    <property type="project" value="InterPro"/>
</dbReference>
<evidence type="ECO:0000256" key="3">
    <source>
        <dbReference type="ARBA" id="ARBA00023004"/>
    </source>
</evidence>
<feature type="domain" description="Cytochrome c" evidence="6">
    <location>
        <begin position="40"/>
        <end position="143"/>
    </location>
</feature>
<feature type="binding site" description="axial binding residue" evidence="5">
    <location>
        <position position="204"/>
    </location>
    <ligand>
        <name>heme c</name>
        <dbReference type="ChEBI" id="CHEBI:61717"/>
        <label>2</label>
    </ligand>
    <ligandPart>
        <name>Fe</name>
        <dbReference type="ChEBI" id="CHEBI:18248"/>
    </ligandPart>
</feature>
<dbReference type="InterPro" id="IPR036909">
    <property type="entry name" value="Cyt_c-like_dom_sf"/>
</dbReference>
<dbReference type="PANTHER" id="PTHR35008:SF4">
    <property type="entry name" value="BLL4482 PROTEIN"/>
    <property type="match status" value="1"/>
</dbReference>
<comment type="cofactor">
    <cofactor evidence="4">
        <name>heme c</name>
        <dbReference type="ChEBI" id="CHEBI:61717"/>
    </cofactor>
    <text evidence="4">Binds 3 heme c groups covalently per subunit.</text>
</comment>
<evidence type="ECO:0000259" key="6">
    <source>
        <dbReference type="PROSITE" id="PS51007"/>
    </source>
</evidence>
<evidence type="ECO:0000256" key="2">
    <source>
        <dbReference type="ARBA" id="ARBA00022723"/>
    </source>
</evidence>
<dbReference type="InterPro" id="IPR009056">
    <property type="entry name" value="Cyt_c-like_dom"/>
</dbReference>
<keyword evidence="2 5" id="KW-0479">Metal-binding</keyword>
<dbReference type="GO" id="GO:0016020">
    <property type="term" value="C:membrane"/>
    <property type="evidence" value="ECO:0007669"/>
    <property type="project" value="InterPro"/>
</dbReference>
<evidence type="ECO:0000256" key="1">
    <source>
        <dbReference type="ARBA" id="ARBA00022617"/>
    </source>
</evidence>
<dbReference type="RefSeq" id="WP_087280702.1">
    <property type="nucleotide sequence ID" value="NZ_CP021455.1"/>
</dbReference>
<name>A0A1Y0ENW2_9BURK</name>
<feature type="binding site" description="covalent" evidence="4">
    <location>
        <position position="200"/>
    </location>
    <ligand>
        <name>heme c</name>
        <dbReference type="ChEBI" id="CHEBI:61717"/>
        <label>2</label>
    </ligand>
</feature>
<dbReference type="OrthoDB" id="9809720at2"/>
<keyword evidence="8" id="KW-1185">Reference proteome</keyword>
<feature type="binding site" description="covalent" evidence="4">
    <location>
        <position position="57"/>
    </location>
    <ligand>
        <name>heme c</name>
        <dbReference type="ChEBI" id="CHEBI:61717"/>
        <label>1</label>
    </ligand>
</feature>
<dbReference type="AlphaFoldDB" id="A0A1Y0ENW2"/>
<evidence type="ECO:0000313" key="7">
    <source>
        <dbReference type="EMBL" id="ARU05009.1"/>
    </source>
</evidence>
<dbReference type="Gene3D" id="1.10.760.10">
    <property type="entry name" value="Cytochrome c-like domain"/>
    <property type="match status" value="2"/>
</dbReference>
<dbReference type="GO" id="GO:0009055">
    <property type="term" value="F:electron transfer activity"/>
    <property type="evidence" value="ECO:0007669"/>
    <property type="project" value="InterPro"/>
</dbReference>
<dbReference type="EMBL" id="CP021455">
    <property type="protein sequence ID" value="ARU05009.1"/>
    <property type="molecule type" value="Genomic_DNA"/>
</dbReference>
<gene>
    <name evidence="7" type="ORF">CCO03_10215</name>
</gene>
<dbReference type="Proteomes" id="UP000196138">
    <property type="component" value="Chromosome"/>
</dbReference>
<proteinExistence type="predicted"/>
<sequence length="423" mass="45746">MRRWLLVAVVLLAAAVAWVVWRNSSDIAIRDDPPLDRSAQALQRGAYLVRAGNCMHCHTAPGGAAWAGGRELPTPFGSLYAPNLTPDRQHGIGSWNADAFWRALHEGRAADGRLLYPAFPYTSYTRVTRADSDAMFAYLQSLPAVAQPNRPADLRWPYNQQAALAVWRALFFSPGEHKPQAQRGPEYDRGAYLVTGLGHCADCHSPRNAWGASRHTALMPGGMIPMRNWYAPSLSDPRQAGVQDWPLTDIVALLASGQSSRGTVAGPMREVVQHSTQYLTPADLHAMATYLKAIPVEAAPPAPQAPASSKDRLTRGATLYQVHCVQCHGASGQGVPGAYPPLAGNRAVLMDNVSNLVEQTLRGGFAPSTAANPRPFGMPPFMTVLNDAEVADVLSHVRNSWGNQAAPVTEFDVKQVRAGKAQR</sequence>
<organism evidence="7 8">
    <name type="scientific">Comamonas serinivorans</name>
    <dbReference type="NCBI Taxonomy" id="1082851"/>
    <lineage>
        <taxon>Bacteria</taxon>
        <taxon>Pseudomonadati</taxon>
        <taxon>Pseudomonadota</taxon>
        <taxon>Betaproteobacteria</taxon>
        <taxon>Burkholderiales</taxon>
        <taxon>Comamonadaceae</taxon>
        <taxon>Comamonas</taxon>
    </lineage>
</organism>
<dbReference type="SUPFAM" id="SSF46626">
    <property type="entry name" value="Cytochrome c"/>
    <property type="match status" value="3"/>
</dbReference>
<evidence type="ECO:0000256" key="5">
    <source>
        <dbReference type="PIRSR" id="PIRSR000018-51"/>
    </source>
</evidence>
<dbReference type="PANTHER" id="PTHR35008">
    <property type="entry name" value="BLL4482 PROTEIN-RELATED"/>
    <property type="match status" value="1"/>
</dbReference>
<feature type="binding site" description="covalent" evidence="4">
    <location>
        <position position="324"/>
    </location>
    <ligand>
        <name>heme c</name>
        <dbReference type="ChEBI" id="CHEBI:61717"/>
        <label>3</label>
    </ligand>
</feature>
<keyword evidence="3 5" id="KW-0408">Iron</keyword>
<feature type="domain" description="Cytochrome c" evidence="6">
    <location>
        <begin position="311"/>
        <end position="401"/>
    </location>
</feature>
<feature type="domain" description="Cytochrome c" evidence="6">
    <location>
        <begin position="185"/>
        <end position="295"/>
    </location>
</feature>
<keyword evidence="1 4" id="KW-0349">Heme</keyword>
<dbReference type="PIRSF" id="PIRSF000018">
    <property type="entry name" value="Mb_ADH_cyt_c"/>
    <property type="match status" value="1"/>
</dbReference>
<feature type="binding site" description="covalent" evidence="4">
    <location>
        <position position="203"/>
    </location>
    <ligand>
        <name>heme c</name>
        <dbReference type="ChEBI" id="CHEBI:61717"/>
        <label>2</label>
    </ligand>
</feature>
<dbReference type="InterPro" id="IPR051459">
    <property type="entry name" value="Cytochrome_c-type_DH"/>
</dbReference>
<feature type="binding site" description="covalent" evidence="4">
    <location>
        <position position="327"/>
    </location>
    <ligand>
        <name>heme c</name>
        <dbReference type="ChEBI" id="CHEBI:61717"/>
        <label>3</label>
    </ligand>
</feature>
<feature type="binding site" description="axial binding residue" evidence="5">
    <location>
        <position position="328"/>
    </location>
    <ligand>
        <name>heme c</name>
        <dbReference type="ChEBI" id="CHEBI:61717"/>
        <label>3</label>
    </ligand>
    <ligandPart>
        <name>Fe</name>
        <dbReference type="ChEBI" id="CHEBI:18248"/>
    </ligandPart>
</feature>
<dbReference type="KEGG" id="cser:CCO03_10215"/>
<reference evidence="7 8" key="1">
    <citation type="submission" date="2017-05" db="EMBL/GenBank/DDBJ databases">
        <authorList>
            <person name="Song R."/>
            <person name="Chenine A.L."/>
            <person name="Ruprecht R.M."/>
        </authorList>
    </citation>
    <scope>NUCLEOTIDE SEQUENCE [LARGE SCALE GENOMIC DNA]</scope>
    <source>
        <strain evidence="7 8">DSM 26136</strain>
    </source>
</reference>
<dbReference type="GO" id="GO:0016614">
    <property type="term" value="F:oxidoreductase activity, acting on CH-OH group of donors"/>
    <property type="evidence" value="ECO:0007669"/>
    <property type="project" value="InterPro"/>
</dbReference>
<dbReference type="Pfam" id="PF00034">
    <property type="entry name" value="Cytochrom_C"/>
    <property type="match status" value="2"/>
</dbReference>
<dbReference type="InterPro" id="IPR014353">
    <property type="entry name" value="Membr-bd_ADH_cyt_c"/>
</dbReference>
<dbReference type="GO" id="GO:0020037">
    <property type="term" value="F:heme binding"/>
    <property type="evidence" value="ECO:0007669"/>
    <property type="project" value="InterPro"/>
</dbReference>
<evidence type="ECO:0000313" key="8">
    <source>
        <dbReference type="Proteomes" id="UP000196138"/>
    </source>
</evidence>
<protein>
    <submittedName>
        <fullName evidence="7">Alcohol dehydrogenase</fullName>
    </submittedName>
</protein>
<dbReference type="PROSITE" id="PS51007">
    <property type="entry name" value="CYTC"/>
    <property type="match status" value="3"/>
</dbReference>
<accession>A0A1Y0ENW2</accession>
<feature type="binding site" description="covalent" evidence="4">
    <location>
        <position position="54"/>
    </location>
    <ligand>
        <name>heme c</name>
        <dbReference type="ChEBI" id="CHEBI:61717"/>
        <label>1</label>
    </ligand>
</feature>
<feature type="binding site" description="axial binding residue" evidence="5">
    <location>
        <position position="58"/>
    </location>
    <ligand>
        <name>heme c</name>
        <dbReference type="ChEBI" id="CHEBI:61717"/>
        <label>1</label>
    </ligand>
    <ligandPart>
        <name>Fe</name>
        <dbReference type="ChEBI" id="CHEBI:18248"/>
    </ligandPart>
</feature>